<reference evidence="1 2" key="1">
    <citation type="submission" date="2020-11" db="EMBL/GenBank/DDBJ databases">
        <title>Kaistella gelatinilytica sp. nov., a flavobacterium isolated from Antarctic Soil.</title>
        <authorList>
            <person name="Li J."/>
        </authorList>
    </citation>
    <scope>NUCLEOTIDE SEQUENCE [LARGE SCALE GENOMIC DNA]</scope>
    <source>
        <strain evidence="1 2">G5-32</strain>
    </source>
</reference>
<dbReference type="Proteomes" id="UP000660070">
    <property type="component" value="Unassembled WGS sequence"/>
</dbReference>
<name>A0ABS0FFF1_9FLAO</name>
<comment type="caution">
    <text evidence="1">The sequence shown here is derived from an EMBL/GenBank/DDBJ whole genome shotgun (WGS) entry which is preliminary data.</text>
</comment>
<evidence type="ECO:0008006" key="3">
    <source>
        <dbReference type="Google" id="ProtNLM"/>
    </source>
</evidence>
<keyword evidence="2" id="KW-1185">Reference proteome</keyword>
<organism evidence="1 2">
    <name type="scientific">Kaistella gelatinilytica</name>
    <dbReference type="NCBI Taxonomy" id="2787636"/>
    <lineage>
        <taxon>Bacteria</taxon>
        <taxon>Pseudomonadati</taxon>
        <taxon>Bacteroidota</taxon>
        <taxon>Flavobacteriia</taxon>
        <taxon>Flavobacteriales</taxon>
        <taxon>Weeksellaceae</taxon>
        <taxon>Chryseobacterium group</taxon>
        <taxon>Kaistella</taxon>
    </lineage>
</organism>
<protein>
    <recommendedName>
        <fullName evidence="3">Lipoprotein</fullName>
    </recommendedName>
</protein>
<dbReference type="EMBL" id="JADPVI010000005">
    <property type="protein sequence ID" value="MBF8458417.1"/>
    <property type="molecule type" value="Genomic_DNA"/>
</dbReference>
<sequence>MVNKNKRKIKYLVYSLIFTLLNCKNKKNILVRNVKGMIYSKITNKPIQNVKIFGYKYAINNFDTINSRKDGGFVILGWSSTSSDFRRDSRDVSSIFLLKNKNEFKFADSKKIYKGENYYKKDTIDLGIIYFENLKSIDKDSIPK</sequence>
<dbReference type="RefSeq" id="WP_196080855.1">
    <property type="nucleotide sequence ID" value="NZ_JADPVI010000005.1"/>
</dbReference>
<accession>A0ABS0FFF1</accession>
<evidence type="ECO:0000313" key="2">
    <source>
        <dbReference type="Proteomes" id="UP000660070"/>
    </source>
</evidence>
<evidence type="ECO:0000313" key="1">
    <source>
        <dbReference type="EMBL" id="MBF8458417.1"/>
    </source>
</evidence>
<gene>
    <name evidence="1" type="ORF">IV494_14635</name>
</gene>
<proteinExistence type="predicted"/>